<evidence type="ECO:0000256" key="1">
    <source>
        <dbReference type="SAM" id="Phobius"/>
    </source>
</evidence>
<organism evidence="3 4">
    <name type="scientific">Knufia peltigerae</name>
    <dbReference type="NCBI Taxonomy" id="1002370"/>
    <lineage>
        <taxon>Eukaryota</taxon>
        <taxon>Fungi</taxon>
        <taxon>Dikarya</taxon>
        <taxon>Ascomycota</taxon>
        <taxon>Pezizomycotina</taxon>
        <taxon>Eurotiomycetes</taxon>
        <taxon>Chaetothyriomycetidae</taxon>
        <taxon>Chaetothyriales</taxon>
        <taxon>Trichomeriaceae</taxon>
        <taxon>Knufia</taxon>
    </lineage>
</organism>
<comment type="caution">
    <text evidence="3">The sequence shown here is derived from an EMBL/GenBank/DDBJ whole genome shotgun (WGS) entry which is preliminary data.</text>
</comment>
<dbReference type="InterPro" id="IPR046529">
    <property type="entry name" value="DUF6594"/>
</dbReference>
<feature type="transmembrane region" description="Helical" evidence="1">
    <location>
        <begin position="115"/>
        <end position="142"/>
    </location>
</feature>
<dbReference type="Proteomes" id="UP001172681">
    <property type="component" value="Unassembled WGS sequence"/>
</dbReference>
<keyword evidence="4" id="KW-1185">Reference proteome</keyword>
<accession>A0AA38XYK6</accession>
<sequence>MLNPAHPDEALLQQHKLSLLEKPTKYKVDLFRDWREHPKLGGRPIKSDDCHAWSEVHGNDLVTATDNKFRYDSTSTWIAGKLLPYYRRTRPRWIGTPSREPQTYSDWKIMRAVNIFATVTISIRVGLTAAFTAVFCLCLAAMTEAI</sequence>
<dbReference type="Pfam" id="PF20237">
    <property type="entry name" value="DUF6594"/>
    <property type="match status" value="1"/>
</dbReference>
<proteinExistence type="predicted"/>
<evidence type="ECO:0000313" key="3">
    <source>
        <dbReference type="EMBL" id="KAJ9627344.1"/>
    </source>
</evidence>
<evidence type="ECO:0000259" key="2">
    <source>
        <dbReference type="Pfam" id="PF20237"/>
    </source>
</evidence>
<name>A0AA38XYK6_9EURO</name>
<gene>
    <name evidence="3" type="ORF">H2204_009755</name>
</gene>
<feature type="domain" description="DUF6594" evidence="2">
    <location>
        <begin position="9"/>
        <end position="145"/>
    </location>
</feature>
<keyword evidence="1" id="KW-0812">Transmembrane</keyword>
<reference evidence="3" key="1">
    <citation type="submission" date="2022-10" db="EMBL/GenBank/DDBJ databases">
        <title>Culturing micro-colonial fungi from biological soil crusts in the Mojave desert and describing Neophaeococcomyces mojavensis, and introducing the new genera and species Taxawa tesnikishii.</title>
        <authorList>
            <person name="Kurbessoian T."/>
            <person name="Stajich J.E."/>
        </authorList>
    </citation>
    <scope>NUCLEOTIDE SEQUENCE</scope>
    <source>
        <strain evidence="3">TK_35</strain>
    </source>
</reference>
<dbReference type="AlphaFoldDB" id="A0AA38XYK6"/>
<dbReference type="EMBL" id="JAPDRN010000078">
    <property type="protein sequence ID" value="KAJ9627344.1"/>
    <property type="molecule type" value="Genomic_DNA"/>
</dbReference>
<protein>
    <recommendedName>
        <fullName evidence="2">DUF6594 domain-containing protein</fullName>
    </recommendedName>
</protein>
<keyword evidence="1" id="KW-1133">Transmembrane helix</keyword>
<keyword evidence="1" id="KW-0472">Membrane</keyword>
<evidence type="ECO:0000313" key="4">
    <source>
        <dbReference type="Proteomes" id="UP001172681"/>
    </source>
</evidence>